<feature type="transmembrane region" description="Helical" evidence="1">
    <location>
        <begin position="12"/>
        <end position="30"/>
    </location>
</feature>
<evidence type="ECO:0000313" key="3">
    <source>
        <dbReference type="Proteomes" id="UP000265801"/>
    </source>
</evidence>
<dbReference type="EMBL" id="QXIR01000019">
    <property type="protein sequence ID" value="RIW31996.1"/>
    <property type="molecule type" value="Genomic_DNA"/>
</dbReference>
<organism evidence="2 3">
    <name type="scientific">Bacillus salacetis</name>
    <dbReference type="NCBI Taxonomy" id="2315464"/>
    <lineage>
        <taxon>Bacteria</taxon>
        <taxon>Bacillati</taxon>
        <taxon>Bacillota</taxon>
        <taxon>Bacilli</taxon>
        <taxon>Bacillales</taxon>
        <taxon>Bacillaceae</taxon>
        <taxon>Bacillus</taxon>
    </lineage>
</organism>
<proteinExistence type="predicted"/>
<feature type="transmembrane region" description="Helical" evidence="1">
    <location>
        <begin position="36"/>
        <end position="57"/>
    </location>
</feature>
<keyword evidence="1" id="KW-0472">Membrane</keyword>
<accession>A0A3A1QXX1</accession>
<dbReference type="RefSeq" id="WP_119547689.1">
    <property type="nucleotide sequence ID" value="NZ_QXIR01000019.1"/>
</dbReference>
<dbReference type="Proteomes" id="UP000265801">
    <property type="component" value="Unassembled WGS sequence"/>
</dbReference>
<evidence type="ECO:0000313" key="2">
    <source>
        <dbReference type="EMBL" id="RIW31996.1"/>
    </source>
</evidence>
<keyword evidence="1" id="KW-1133">Transmembrane helix</keyword>
<feature type="transmembrane region" description="Helical" evidence="1">
    <location>
        <begin position="93"/>
        <end position="110"/>
    </location>
</feature>
<dbReference type="AlphaFoldDB" id="A0A3A1QXX1"/>
<keyword evidence="1" id="KW-0812">Transmembrane</keyword>
<gene>
    <name evidence="2" type="ORF">D3H55_14030</name>
</gene>
<evidence type="ECO:0008006" key="4">
    <source>
        <dbReference type="Google" id="ProtNLM"/>
    </source>
</evidence>
<reference evidence="2 3" key="1">
    <citation type="submission" date="2018-09" db="EMBL/GenBank/DDBJ databases">
        <title>Bacillus saliacetes sp. nov., isolated from Thai shrimp paste (Ka-pi).</title>
        <authorList>
            <person name="Daroonpunt R."/>
            <person name="Tanasupawat S."/>
            <person name="Yiamsombut S."/>
        </authorList>
    </citation>
    <scope>NUCLEOTIDE SEQUENCE [LARGE SCALE GENOMIC DNA]</scope>
    <source>
        <strain evidence="2 3">SKP7-4</strain>
    </source>
</reference>
<sequence length="141" mass="16684">MLKKMYQSPWFNSFLIFCFGLIMIGEYYAVHIPSWLVIDPMVLGIPILIIIAVIPFYNRRNPDHPVKPSVVPMELREEDEGMQWITFKATRKVYIFYAFAIPFAIALTASMNKIPYFPIILLVFMGISQYLIYWFQLKKYK</sequence>
<comment type="caution">
    <text evidence="2">The sequence shown here is derived from an EMBL/GenBank/DDBJ whole genome shotgun (WGS) entry which is preliminary data.</text>
</comment>
<name>A0A3A1QXX1_9BACI</name>
<evidence type="ECO:0000256" key="1">
    <source>
        <dbReference type="SAM" id="Phobius"/>
    </source>
</evidence>
<protein>
    <recommendedName>
        <fullName evidence="4">MFS transporter</fullName>
    </recommendedName>
</protein>
<keyword evidence="3" id="KW-1185">Reference proteome</keyword>
<dbReference type="OrthoDB" id="2426546at2"/>
<feature type="transmembrane region" description="Helical" evidence="1">
    <location>
        <begin position="116"/>
        <end position="135"/>
    </location>
</feature>